<keyword evidence="4" id="KW-0804">Transcription</keyword>
<accession>A0A0U3MJX9</accession>
<evidence type="ECO:0000256" key="2">
    <source>
        <dbReference type="ARBA" id="ARBA00023015"/>
    </source>
</evidence>
<gene>
    <name evidence="5" type="ORF">RD2015_3330</name>
</gene>
<dbReference type="PANTHER" id="PTHR30537">
    <property type="entry name" value="HTH-TYPE TRANSCRIPTIONAL REGULATOR"/>
    <property type="match status" value="1"/>
</dbReference>
<dbReference type="PANTHER" id="PTHR30537:SF5">
    <property type="entry name" value="HTH-TYPE TRANSCRIPTIONAL ACTIVATOR TTDR-RELATED"/>
    <property type="match status" value="1"/>
</dbReference>
<comment type="similarity">
    <text evidence="1">Belongs to the LysR transcriptional regulatory family.</text>
</comment>
<dbReference type="RefSeq" id="WP_058935843.1">
    <property type="nucleotide sequence ID" value="NZ_CP013729.1"/>
</dbReference>
<dbReference type="GO" id="GO:0003677">
    <property type="term" value="F:DNA binding"/>
    <property type="evidence" value="ECO:0007669"/>
    <property type="project" value="UniProtKB-KW"/>
</dbReference>
<evidence type="ECO:0000256" key="3">
    <source>
        <dbReference type="ARBA" id="ARBA00023125"/>
    </source>
</evidence>
<name>A0A0U3MJX9_9BURK</name>
<dbReference type="FunFam" id="3.40.190.290:FF:000001">
    <property type="entry name" value="Transcriptional regulator, LysR family"/>
    <property type="match status" value="1"/>
</dbReference>
<dbReference type="PATRIC" id="fig|76731.3.peg.3411"/>
<dbReference type="Pfam" id="PF00126">
    <property type="entry name" value="HTH_1"/>
    <property type="match status" value="1"/>
</dbReference>
<evidence type="ECO:0000256" key="4">
    <source>
        <dbReference type="ARBA" id="ARBA00023163"/>
    </source>
</evidence>
<dbReference type="Proteomes" id="UP000060699">
    <property type="component" value="Chromosome"/>
</dbReference>
<dbReference type="InterPro" id="IPR036390">
    <property type="entry name" value="WH_DNA-bd_sf"/>
</dbReference>
<dbReference type="OrthoDB" id="9786526at2"/>
<keyword evidence="2" id="KW-0805">Transcription regulation</keyword>
<dbReference type="InterPro" id="IPR005119">
    <property type="entry name" value="LysR_subst-bd"/>
</dbReference>
<dbReference type="SUPFAM" id="SSF53850">
    <property type="entry name" value="Periplasmic binding protein-like II"/>
    <property type="match status" value="1"/>
</dbReference>
<dbReference type="GO" id="GO:0003700">
    <property type="term" value="F:DNA-binding transcription factor activity"/>
    <property type="evidence" value="ECO:0007669"/>
    <property type="project" value="InterPro"/>
</dbReference>
<dbReference type="STRING" id="76731.RD2015_3330"/>
<dbReference type="InterPro" id="IPR000847">
    <property type="entry name" value="LysR_HTH_N"/>
</dbReference>
<keyword evidence="6" id="KW-1185">Reference proteome</keyword>
<dbReference type="PROSITE" id="PS50931">
    <property type="entry name" value="HTH_LYSR"/>
    <property type="match status" value="1"/>
</dbReference>
<dbReference type="InterPro" id="IPR036388">
    <property type="entry name" value="WH-like_DNA-bd_sf"/>
</dbReference>
<proteinExistence type="inferred from homology"/>
<evidence type="ECO:0000313" key="6">
    <source>
        <dbReference type="Proteomes" id="UP000060699"/>
    </source>
</evidence>
<dbReference type="FunFam" id="1.10.10.10:FF:000001">
    <property type="entry name" value="LysR family transcriptional regulator"/>
    <property type="match status" value="1"/>
</dbReference>
<reference evidence="5 6" key="1">
    <citation type="submission" date="2015-12" db="EMBL/GenBank/DDBJ databases">
        <title>Complete genome of Roseateles depolymerans KCTC 42856.</title>
        <authorList>
            <person name="Kim K.M."/>
        </authorList>
    </citation>
    <scope>NUCLEOTIDE SEQUENCE [LARGE SCALE GENOMIC DNA]</scope>
    <source>
        <strain evidence="5 6">KCTC 42856</strain>
    </source>
</reference>
<dbReference type="InterPro" id="IPR058163">
    <property type="entry name" value="LysR-type_TF_proteobact-type"/>
</dbReference>
<dbReference type="KEGG" id="rdp:RD2015_3330"/>
<protein>
    <submittedName>
        <fullName evidence="5">LysR family transcriptional regulator</fullName>
    </submittedName>
</protein>
<keyword evidence="3" id="KW-0238">DNA-binding</keyword>
<evidence type="ECO:0000256" key="1">
    <source>
        <dbReference type="ARBA" id="ARBA00009437"/>
    </source>
</evidence>
<organism evidence="5 6">
    <name type="scientific">Roseateles depolymerans</name>
    <dbReference type="NCBI Taxonomy" id="76731"/>
    <lineage>
        <taxon>Bacteria</taxon>
        <taxon>Pseudomonadati</taxon>
        <taxon>Pseudomonadota</taxon>
        <taxon>Betaproteobacteria</taxon>
        <taxon>Burkholderiales</taxon>
        <taxon>Sphaerotilaceae</taxon>
        <taxon>Roseateles</taxon>
    </lineage>
</organism>
<sequence length="303" mass="32897">MISNLASLRTFVRVVATGSLSAAARDMDLSTAMVSKRMTQLEKELGIRLLQRTTRKQALTEEGQLFHAQALRVLAAVEDAEAVVAGRSQAMEGTVRMSAPGEFGRQWLVPAVAAFQKQHPKIRVHLELSDAVVDLVEANIDLAVRFGALSDSTLIARPLAPNVRVLCASPAYLRRWGRPQHPRDLANHACILIGHHSRAVWAFDDEAGTSVQVTGSVVTNDGSAAHQLALEGVGIARKSIWDVGDDLALGRLKRVLPDFAMSAAPLNALYPSGRQLAPRVRALVDFLGARLTKAWRWDGLVAR</sequence>
<dbReference type="EMBL" id="CP013729">
    <property type="protein sequence ID" value="ALV07788.1"/>
    <property type="molecule type" value="Genomic_DNA"/>
</dbReference>
<dbReference type="AlphaFoldDB" id="A0A0U3MJX9"/>
<dbReference type="Gene3D" id="1.10.10.10">
    <property type="entry name" value="Winged helix-like DNA-binding domain superfamily/Winged helix DNA-binding domain"/>
    <property type="match status" value="1"/>
</dbReference>
<dbReference type="CDD" id="cd08422">
    <property type="entry name" value="PBP2_CrgA_like"/>
    <property type="match status" value="1"/>
</dbReference>
<evidence type="ECO:0000313" key="5">
    <source>
        <dbReference type="EMBL" id="ALV07788.1"/>
    </source>
</evidence>
<dbReference type="Gene3D" id="3.40.190.290">
    <property type="match status" value="1"/>
</dbReference>
<dbReference type="SUPFAM" id="SSF46785">
    <property type="entry name" value="Winged helix' DNA-binding domain"/>
    <property type="match status" value="1"/>
</dbReference>
<dbReference type="Pfam" id="PF03466">
    <property type="entry name" value="LysR_substrate"/>
    <property type="match status" value="1"/>
</dbReference>